<accession>A0ACC4C9E3</accession>
<reference evidence="1 2" key="1">
    <citation type="journal article" date="2024" name="Plant Biotechnol. J.">
        <title>Genome and CRISPR/Cas9 system of a widespread forest tree (Populus alba) in the world.</title>
        <authorList>
            <person name="Liu Y.J."/>
            <person name="Jiang P.F."/>
            <person name="Han X.M."/>
            <person name="Li X.Y."/>
            <person name="Wang H.M."/>
            <person name="Wang Y.J."/>
            <person name="Wang X.X."/>
            <person name="Zeng Q.Y."/>
        </authorList>
    </citation>
    <scope>NUCLEOTIDE SEQUENCE [LARGE SCALE GENOMIC DNA]</scope>
    <source>
        <strain evidence="2">cv. PAL-ZL1</strain>
    </source>
</reference>
<comment type="caution">
    <text evidence="1">The sequence shown here is derived from an EMBL/GenBank/DDBJ whole genome shotgun (WGS) entry which is preliminary data.</text>
</comment>
<dbReference type="EMBL" id="RCHU02000005">
    <property type="protein sequence ID" value="KAL3591561.1"/>
    <property type="molecule type" value="Genomic_DNA"/>
</dbReference>
<dbReference type="Proteomes" id="UP000309997">
    <property type="component" value="Unassembled WGS sequence"/>
</dbReference>
<gene>
    <name evidence="1" type="ORF">D5086_010201</name>
</gene>
<proteinExistence type="predicted"/>
<sequence>MASGGGYGDASQKIDYVFKVVLIGDSAVGKSQILARFARNEFSLDSKATIGVEFQTRTLVIDHKSVKAQIWDTAGQERYRAVTSAYYRGAVGAMLVCLVSSFEVKLSRIFSSQSHSRKEKWFPILNKKLQPLVVDVSILSPRTRDDNVLVCSQVALLLWFSHTWQSIAVTITLRLDLPFQQPMAIVEASALVGSDMALLSAIKTMRK</sequence>
<evidence type="ECO:0000313" key="1">
    <source>
        <dbReference type="EMBL" id="KAL3591561.1"/>
    </source>
</evidence>
<keyword evidence="2" id="KW-1185">Reference proteome</keyword>
<protein>
    <submittedName>
        <fullName evidence="1">Uncharacterized protein</fullName>
    </submittedName>
</protein>
<organism evidence="1 2">
    <name type="scientific">Populus alba</name>
    <name type="common">White poplar</name>
    <dbReference type="NCBI Taxonomy" id="43335"/>
    <lineage>
        <taxon>Eukaryota</taxon>
        <taxon>Viridiplantae</taxon>
        <taxon>Streptophyta</taxon>
        <taxon>Embryophyta</taxon>
        <taxon>Tracheophyta</taxon>
        <taxon>Spermatophyta</taxon>
        <taxon>Magnoliopsida</taxon>
        <taxon>eudicotyledons</taxon>
        <taxon>Gunneridae</taxon>
        <taxon>Pentapetalae</taxon>
        <taxon>rosids</taxon>
        <taxon>fabids</taxon>
        <taxon>Malpighiales</taxon>
        <taxon>Salicaceae</taxon>
        <taxon>Saliceae</taxon>
        <taxon>Populus</taxon>
    </lineage>
</organism>
<evidence type="ECO:0000313" key="2">
    <source>
        <dbReference type="Proteomes" id="UP000309997"/>
    </source>
</evidence>
<name>A0ACC4C9E3_POPAL</name>